<feature type="binding site" evidence="8">
    <location>
        <position position="141"/>
    </location>
    <ligand>
        <name>[4Fe-4S] cluster</name>
        <dbReference type="ChEBI" id="CHEBI:49883"/>
        <label>2</label>
    </ligand>
</feature>
<keyword evidence="6 8" id="KW-0408">Iron</keyword>
<evidence type="ECO:0000256" key="8">
    <source>
        <dbReference type="HAMAP-Rule" id="MF_01351"/>
    </source>
</evidence>
<evidence type="ECO:0000256" key="4">
    <source>
        <dbReference type="ARBA" id="ARBA00022737"/>
    </source>
</evidence>
<name>A0A4U2Z2N9_9BACT</name>
<feature type="binding site" evidence="8">
    <location>
        <position position="138"/>
    </location>
    <ligand>
        <name>[4Fe-4S] cluster</name>
        <dbReference type="ChEBI" id="CHEBI:49883"/>
        <label>2</label>
    </ligand>
</feature>
<keyword evidence="8" id="KW-0472">Membrane</keyword>
<dbReference type="GO" id="GO:0005506">
    <property type="term" value="F:iron ion binding"/>
    <property type="evidence" value="ECO:0007669"/>
    <property type="project" value="UniProtKB-UniRule"/>
</dbReference>
<dbReference type="GO" id="GO:0048038">
    <property type="term" value="F:quinone binding"/>
    <property type="evidence" value="ECO:0007669"/>
    <property type="project" value="UniProtKB-KW"/>
</dbReference>
<keyword evidence="2 8" id="KW-0004">4Fe-4S</keyword>
<dbReference type="Gene3D" id="3.30.70.3270">
    <property type="match status" value="1"/>
</dbReference>
<comment type="similarity">
    <text evidence="1 8">Belongs to the complex I 23 kDa subunit family.</text>
</comment>
<dbReference type="PROSITE" id="PS51379">
    <property type="entry name" value="4FE4S_FER_2"/>
    <property type="match status" value="2"/>
</dbReference>
<keyword evidence="3 8" id="KW-0479">Metal-binding</keyword>
<feature type="binding site" evidence="8">
    <location>
        <position position="109"/>
    </location>
    <ligand>
        <name>[4Fe-4S] cluster</name>
        <dbReference type="ChEBI" id="CHEBI:49883"/>
        <label>2</label>
    </ligand>
</feature>
<feature type="binding site" evidence="8">
    <location>
        <position position="105"/>
    </location>
    <ligand>
        <name>[4Fe-4S] cluster</name>
        <dbReference type="ChEBI" id="CHEBI:49883"/>
        <label>1</label>
    </ligand>
</feature>
<evidence type="ECO:0000256" key="3">
    <source>
        <dbReference type="ARBA" id="ARBA00022723"/>
    </source>
</evidence>
<dbReference type="Proteomes" id="UP000309561">
    <property type="component" value="Unassembled WGS sequence"/>
</dbReference>
<feature type="binding site" evidence="8">
    <location>
        <position position="148"/>
    </location>
    <ligand>
        <name>[4Fe-4S] cluster</name>
        <dbReference type="ChEBI" id="CHEBI:49883"/>
        <label>1</label>
    </ligand>
</feature>
<organism evidence="10 11">
    <name type="scientific">Sulfurimonas crateris</name>
    <dbReference type="NCBI Taxonomy" id="2574727"/>
    <lineage>
        <taxon>Bacteria</taxon>
        <taxon>Pseudomonadati</taxon>
        <taxon>Campylobacterota</taxon>
        <taxon>Epsilonproteobacteria</taxon>
        <taxon>Campylobacterales</taxon>
        <taxon>Sulfurimonadaceae</taxon>
        <taxon>Sulfurimonas</taxon>
    </lineage>
</organism>
<keyword evidence="8" id="KW-0830">Ubiquinone</keyword>
<evidence type="ECO:0000259" key="9">
    <source>
        <dbReference type="PROSITE" id="PS51379"/>
    </source>
</evidence>
<feature type="domain" description="4Fe-4S ferredoxin-type" evidence="9">
    <location>
        <begin position="90"/>
        <end position="119"/>
    </location>
</feature>
<dbReference type="PANTHER" id="PTHR10849:SF20">
    <property type="entry name" value="NADH DEHYDROGENASE [UBIQUINONE] IRON-SULFUR PROTEIN 8, MITOCHONDRIAL"/>
    <property type="match status" value="1"/>
</dbReference>
<keyword evidence="5 8" id="KW-1278">Translocase</keyword>
<dbReference type="PROSITE" id="PS00198">
    <property type="entry name" value="4FE4S_FER_1"/>
    <property type="match status" value="1"/>
</dbReference>
<dbReference type="InterPro" id="IPR010226">
    <property type="entry name" value="NADH_quinone_OxRdtase_chainI"/>
</dbReference>
<keyword evidence="7 8" id="KW-0411">Iron-sulfur</keyword>
<keyword evidence="10" id="KW-0560">Oxidoreductase</keyword>
<feature type="binding site" evidence="8">
    <location>
        <position position="144"/>
    </location>
    <ligand>
        <name>[4Fe-4S] cluster</name>
        <dbReference type="ChEBI" id="CHEBI:49883"/>
        <label>2</label>
    </ligand>
</feature>
<dbReference type="RefSeq" id="WP_137014981.1">
    <property type="nucleotide sequence ID" value="NZ_SZPX01000008.1"/>
</dbReference>
<proteinExistence type="inferred from homology"/>
<keyword evidence="8" id="KW-1003">Cell membrane</keyword>
<feature type="binding site" evidence="8">
    <location>
        <position position="102"/>
    </location>
    <ligand>
        <name>[4Fe-4S] cluster</name>
        <dbReference type="ChEBI" id="CHEBI:49883"/>
        <label>1</label>
    </ligand>
</feature>
<keyword evidence="8" id="KW-0874">Quinone</keyword>
<dbReference type="Pfam" id="PF12838">
    <property type="entry name" value="Fer4_7"/>
    <property type="match status" value="1"/>
</dbReference>
<dbReference type="GO" id="GO:0051539">
    <property type="term" value="F:4 iron, 4 sulfur cluster binding"/>
    <property type="evidence" value="ECO:0007669"/>
    <property type="project" value="UniProtKB-KW"/>
</dbReference>
<keyword evidence="11" id="KW-1185">Reference proteome</keyword>
<evidence type="ECO:0000256" key="7">
    <source>
        <dbReference type="ARBA" id="ARBA00023014"/>
    </source>
</evidence>
<dbReference type="PANTHER" id="PTHR10849">
    <property type="entry name" value="NADH DEHYDROGENASE UBIQUINONE IRON-SULFUR PROTEIN 8, MITOCHONDRIAL"/>
    <property type="match status" value="1"/>
</dbReference>
<dbReference type="GO" id="GO:0009060">
    <property type="term" value="P:aerobic respiration"/>
    <property type="evidence" value="ECO:0007669"/>
    <property type="project" value="TreeGrafter"/>
</dbReference>
<evidence type="ECO:0000313" key="10">
    <source>
        <dbReference type="EMBL" id="TKI68397.1"/>
    </source>
</evidence>
<comment type="function">
    <text evidence="8">NDH-1 shuttles electrons from NADH, via FMN and iron-sulfur (Fe-S) centers, to quinones in the respiratory chain. The immediate electron acceptor for the enzyme in this species is believed to be ubiquinone. Couples the redox reaction to proton translocation (for every two electrons transferred, four hydrogen ions are translocated across the cytoplasmic membrane), and thus conserves the redox energy in a proton gradient.</text>
</comment>
<dbReference type="GO" id="GO:0050136">
    <property type="term" value="F:NADH dehydrogenase (quinone) (non-electrogenic) activity"/>
    <property type="evidence" value="ECO:0007669"/>
    <property type="project" value="UniProtKB-UniRule"/>
</dbReference>
<comment type="catalytic activity">
    <reaction evidence="8">
        <text>a quinone + NADH + 5 H(+)(in) = a quinol + NAD(+) + 4 H(+)(out)</text>
        <dbReference type="Rhea" id="RHEA:57888"/>
        <dbReference type="ChEBI" id="CHEBI:15378"/>
        <dbReference type="ChEBI" id="CHEBI:24646"/>
        <dbReference type="ChEBI" id="CHEBI:57540"/>
        <dbReference type="ChEBI" id="CHEBI:57945"/>
        <dbReference type="ChEBI" id="CHEBI:132124"/>
    </reaction>
</comment>
<evidence type="ECO:0000256" key="1">
    <source>
        <dbReference type="ARBA" id="ARBA00010277"/>
    </source>
</evidence>
<keyword evidence="4" id="KW-0677">Repeat</keyword>
<dbReference type="InterPro" id="IPR017900">
    <property type="entry name" value="4Fe4S_Fe_S_CS"/>
</dbReference>
<comment type="subunit">
    <text evidence="8">NDH-1 is composed of 14 different subunits. Subunits NuoA, H, J, K, L, M, N constitute the membrane sector of the complex.</text>
</comment>
<feature type="binding site" evidence="8">
    <location>
        <position position="99"/>
    </location>
    <ligand>
        <name>[4Fe-4S] cluster</name>
        <dbReference type="ChEBI" id="CHEBI:49883"/>
        <label>1</label>
    </ligand>
</feature>
<dbReference type="NCBIfam" id="NF004542">
    <property type="entry name" value="PRK05888.2-3"/>
    <property type="match status" value="1"/>
</dbReference>
<dbReference type="NCBIfam" id="TIGR01971">
    <property type="entry name" value="NuoI"/>
    <property type="match status" value="1"/>
</dbReference>
<sequence length="211" mass="24664">MHNEHIEEHFNNRNVTEIDSNYYMVDIAPYPTDGWGKFKRVLKRALRGELFVGLWVVLREMIRFDIHTVKYPEEKMPIGPRYRAVHEMKRLWESDTERCIGCGLCEKICISNCIRIDTKIDENSRKEVTEYSINLGRCIFCGYCAEVCPELAITHGGEYENASDQREHFIMYQDMLTPLDKMKAGTQVEFEGFGAITPHEDERVKKTPLAY</sequence>
<dbReference type="GO" id="GO:0005886">
    <property type="term" value="C:plasma membrane"/>
    <property type="evidence" value="ECO:0007669"/>
    <property type="project" value="UniProtKB-SubCell"/>
</dbReference>
<evidence type="ECO:0000256" key="2">
    <source>
        <dbReference type="ARBA" id="ARBA00022485"/>
    </source>
</evidence>
<gene>
    <name evidence="8 10" type="primary">nuoI</name>
    <name evidence="10" type="ORF">FCU45_10315</name>
</gene>
<protein>
    <recommendedName>
        <fullName evidence="8">NADH-quinone oxidoreductase subunit I</fullName>
        <ecNumber evidence="8">7.1.1.-</ecNumber>
    </recommendedName>
    <alternativeName>
        <fullName evidence="8">NADH dehydrogenase I subunit I</fullName>
    </alternativeName>
    <alternativeName>
        <fullName evidence="8">NDH-1 subunit I</fullName>
    </alternativeName>
</protein>
<evidence type="ECO:0000256" key="5">
    <source>
        <dbReference type="ARBA" id="ARBA00022967"/>
    </source>
</evidence>
<dbReference type="HAMAP" id="MF_01351">
    <property type="entry name" value="NDH1_NuoI"/>
    <property type="match status" value="1"/>
</dbReference>
<dbReference type="AlphaFoldDB" id="A0A4U2Z2N9"/>
<reference evidence="10 11" key="1">
    <citation type="submission" date="2019-04" db="EMBL/GenBank/DDBJ databases">
        <title>Sulfurimonas crateris sp. nov. a facultative anaerobic sulfur-oxidizing chemolithautotrophic bacterium isolated from a terrestrial mud vulcano.</title>
        <authorList>
            <person name="Ratnikova N.M."/>
            <person name="Slobodkin A.I."/>
            <person name="Merkel A.Y."/>
            <person name="Novikov A."/>
            <person name="Bonch-Osmolovskaya E.A."/>
            <person name="Slobodkina G.B."/>
        </authorList>
    </citation>
    <scope>NUCLEOTIDE SEQUENCE [LARGE SCALE GENOMIC DNA]</scope>
    <source>
        <strain evidence="10 11">SN118</strain>
    </source>
</reference>
<keyword evidence="8" id="KW-0520">NAD</keyword>
<dbReference type="InterPro" id="IPR017896">
    <property type="entry name" value="4Fe4S_Fe-S-bd"/>
</dbReference>
<dbReference type="SUPFAM" id="SSF54862">
    <property type="entry name" value="4Fe-4S ferredoxins"/>
    <property type="match status" value="1"/>
</dbReference>
<comment type="caution">
    <text evidence="10">The sequence shown here is derived from an EMBL/GenBank/DDBJ whole genome shotgun (WGS) entry which is preliminary data.</text>
</comment>
<dbReference type="EC" id="7.1.1.-" evidence="8"/>
<dbReference type="OrthoDB" id="9808559at2"/>
<accession>A0A4U2Z2N9</accession>
<evidence type="ECO:0000256" key="6">
    <source>
        <dbReference type="ARBA" id="ARBA00023004"/>
    </source>
</evidence>
<evidence type="ECO:0000313" key="11">
    <source>
        <dbReference type="Proteomes" id="UP000309561"/>
    </source>
</evidence>
<comment type="cofactor">
    <cofactor evidence="8">
        <name>[4Fe-4S] cluster</name>
        <dbReference type="ChEBI" id="CHEBI:49883"/>
    </cofactor>
    <text evidence="8">Binds 2 [4Fe-4S] clusters per subunit.</text>
</comment>
<feature type="domain" description="4Fe-4S ferredoxin-type" evidence="9">
    <location>
        <begin position="129"/>
        <end position="158"/>
    </location>
</feature>
<dbReference type="EMBL" id="SZPX01000008">
    <property type="protein sequence ID" value="TKI68397.1"/>
    <property type="molecule type" value="Genomic_DNA"/>
</dbReference>
<comment type="subcellular location">
    <subcellularLocation>
        <location evidence="8">Cell membrane</location>
        <topology evidence="8">Peripheral membrane protein</topology>
    </subcellularLocation>
</comment>